<dbReference type="GeneID" id="25730071"/>
<dbReference type="EC" id="1.14.13.39" evidence="2"/>
<dbReference type="PANTHER" id="PTHR47569">
    <property type="entry name" value="NO-ASSOCIATED PROTEIN 1, CHLOROPLASTIC/MITOCHONDRIAL"/>
    <property type="match status" value="1"/>
</dbReference>
<dbReference type="KEGG" id="mng:MNEG_12684"/>
<dbReference type="InterPro" id="IPR027417">
    <property type="entry name" value="P-loop_NTPase"/>
</dbReference>
<dbReference type="GO" id="GO:0003924">
    <property type="term" value="F:GTPase activity"/>
    <property type="evidence" value="ECO:0007669"/>
    <property type="project" value="InterPro"/>
</dbReference>
<evidence type="ECO:0000313" key="2">
    <source>
        <dbReference type="EMBL" id="KIY95277.1"/>
    </source>
</evidence>
<accession>A0A0D2J5W5</accession>
<evidence type="ECO:0000313" key="3">
    <source>
        <dbReference type="Proteomes" id="UP000054498"/>
    </source>
</evidence>
<dbReference type="RefSeq" id="XP_013894297.1">
    <property type="nucleotide sequence ID" value="XM_014038843.1"/>
</dbReference>
<dbReference type="OrthoDB" id="1696305at2759"/>
<dbReference type="STRING" id="145388.A0A0D2J5W5"/>
<gene>
    <name evidence="2" type="ORF">MNEG_12684</name>
</gene>
<name>A0A0D2J5W5_9CHLO</name>
<feature type="compositionally biased region" description="Basic and acidic residues" evidence="1">
    <location>
        <begin position="135"/>
        <end position="150"/>
    </location>
</feature>
<dbReference type="GO" id="GO:0004517">
    <property type="term" value="F:nitric-oxide synthase activity"/>
    <property type="evidence" value="ECO:0007669"/>
    <property type="project" value="UniProtKB-EC"/>
</dbReference>
<reference evidence="2 3" key="1">
    <citation type="journal article" date="2013" name="BMC Genomics">
        <title>Reconstruction of the lipid metabolism for the microalga Monoraphidium neglectum from its genome sequence reveals characteristics suitable for biofuel production.</title>
        <authorList>
            <person name="Bogen C."/>
            <person name="Al-Dilaimi A."/>
            <person name="Albersmeier A."/>
            <person name="Wichmann J."/>
            <person name="Grundmann M."/>
            <person name="Rupp O."/>
            <person name="Lauersen K.J."/>
            <person name="Blifernez-Klassen O."/>
            <person name="Kalinowski J."/>
            <person name="Goesmann A."/>
            <person name="Mussgnug J.H."/>
            <person name="Kruse O."/>
        </authorList>
    </citation>
    <scope>NUCLEOTIDE SEQUENCE [LARGE SCALE GENOMIC DNA]</scope>
    <source>
        <strain evidence="2 3">SAG 48.87</strain>
    </source>
</reference>
<keyword evidence="3" id="KW-1185">Reference proteome</keyword>
<evidence type="ECO:0000256" key="1">
    <source>
        <dbReference type="SAM" id="MobiDB-lite"/>
    </source>
</evidence>
<dbReference type="Gene3D" id="3.40.50.300">
    <property type="entry name" value="P-loop containing nucleotide triphosphate hydrolases"/>
    <property type="match status" value="1"/>
</dbReference>
<dbReference type="InterPro" id="IPR044229">
    <property type="entry name" value="NOA1"/>
</dbReference>
<dbReference type="Proteomes" id="UP000054498">
    <property type="component" value="Unassembled WGS sequence"/>
</dbReference>
<dbReference type="PANTHER" id="PTHR47569:SF2">
    <property type="entry name" value="NO-ASSOCIATED PROTEIN 1, CHLOROPLASTIC_MITOCHONDRIAL"/>
    <property type="match status" value="1"/>
</dbReference>
<proteinExistence type="predicted"/>
<protein>
    <submittedName>
        <fullName evidence="2">Putative nitric oxide synthase</fullName>
        <ecNumber evidence="2">1.14.13.39</ecNumber>
    </submittedName>
</protein>
<dbReference type="AlphaFoldDB" id="A0A0D2J5W5"/>
<feature type="region of interest" description="Disordered" evidence="1">
    <location>
        <begin position="126"/>
        <end position="163"/>
    </location>
</feature>
<dbReference type="SUPFAM" id="SSF52540">
    <property type="entry name" value="P-loop containing nucleoside triphosphate hydrolases"/>
    <property type="match status" value="1"/>
</dbReference>
<organism evidence="2 3">
    <name type="scientific">Monoraphidium neglectum</name>
    <dbReference type="NCBI Taxonomy" id="145388"/>
    <lineage>
        <taxon>Eukaryota</taxon>
        <taxon>Viridiplantae</taxon>
        <taxon>Chlorophyta</taxon>
        <taxon>core chlorophytes</taxon>
        <taxon>Chlorophyceae</taxon>
        <taxon>CS clade</taxon>
        <taxon>Sphaeropleales</taxon>
        <taxon>Selenastraceae</taxon>
        <taxon>Monoraphidium</taxon>
    </lineage>
</organism>
<sequence length="358" mass="38576">MYRLGRPLGARKLDKPPPPAPQPPVQQAQVGQGQQLTVSATRTSQVAKKGACYGCGAPLQTDIASGPGYVRPDKYDLKARHKQLNQVLCERCAGLCNGAMIPAVEDFTQKKQLLEESRKLQELFERQQQQLQQEAEARQRSGGAEAREGGQEQEGEGEPRQQLLGKLLVSPEELREKLLEVRSRKAVVVLLVDLLDASGTLMSKVRDMVGSNPIVLVGTKMDLLPEGSSPKEECAARVKGLRPFAIRPPGGSAARVVQWLTDASAAKRLTVTSTHLVSSHSGDGVEAATAKICRERKGRDVFVVGAANVGKSAFVRAMLREMSRMEGSNFDAAAMANSSWAAALVAAFPPAPLPRPFP</sequence>
<feature type="region of interest" description="Disordered" evidence="1">
    <location>
        <begin position="1"/>
        <end position="30"/>
    </location>
</feature>
<dbReference type="EMBL" id="KK103594">
    <property type="protein sequence ID" value="KIY95277.1"/>
    <property type="molecule type" value="Genomic_DNA"/>
</dbReference>
<dbReference type="SMR" id="A0A0D2J5W5"/>
<keyword evidence="2" id="KW-0560">Oxidoreductase</keyword>